<dbReference type="InterPro" id="IPR023921">
    <property type="entry name" value="ADH_Zn_actinomycetes"/>
</dbReference>
<feature type="domain" description="Enoyl reductase (ER)" evidence="5">
    <location>
        <begin position="12"/>
        <end position="367"/>
    </location>
</feature>
<dbReference type="EMBL" id="CAEZTD010000093">
    <property type="protein sequence ID" value="CAB4567327.1"/>
    <property type="molecule type" value="Genomic_DNA"/>
</dbReference>
<accession>A0A6J6DTQ9</accession>
<dbReference type="InterPro" id="IPR036291">
    <property type="entry name" value="NAD(P)-bd_dom_sf"/>
</dbReference>
<evidence type="ECO:0000256" key="4">
    <source>
        <dbReference type="ARBA" id="ARBA00023027"/>
    </source>
</evidence>
<gene>
    <name evidence="6" type="ORF">UFOPK1591_01108</name>
</gene>
<dbReference type="AlphaFoldDB" id="A0A6J6DTQ9"/>
<name>A0A6J6DTQ9_9ZZZZ</name>
<reference evidence="6" key="1">
    <citation type="submission" date="2020-05" db="EMBL/GenBank/DDBJ databases">
        <authorList>
            <person name="Chiriac C."/>
            <person name="Salcher M."/>
            <person name="Ghai R."/>
            <person name="Kavagutti S V."/>
        </authorList>
    </citation>
    <scope>NUCLEOTIDE SEQUENCE</scope>
</reference>
<dbReference type="InterPro" id="IPR020843">
    <property type="entry name" value="ER"/>
</dbReference>
<organism evidence="6">
    <name type="scientific">freshwater metagenome</name>
    <dbReference type="NCBI Taxonomy" id="449393"/>
    <lineage>
        <taxon>unclassified sequences</taxon>
        <taxon>metagenomes</taxon>
        <taxon>ecological metagenomes</taxon>
    </lineage>
</organism>
<dbReference type="PANTHER" id="PTHR43880:SF12">
    <property type="entry name" value="ALCOHOL DEHYDROGENASE CLASS-3"/>
    <property type="match status" value="1"/>
</dbReference>
<evidence type="ECO:0000256" key="3">
    <source>
        <dbReference type="ARBA" id="ARBA00023002"/>
    </source>
</evidence>
<dbReference type="SUPFAM" id="SSF50129">
    <property type="entry name" value="GroES-like"/>
    <property type="match status" value="2"/>
</dbReference>
<dbReference type="Gene3D" id="3.90.180.10">
    <property type="entry name" value="Medium-chain alcohol dehydrogenases, catalytic domain"/>
    <property type="match status" value="1"/>
</dbReference>
<protein>
    <submittedName>
        <fullName evidence="6">Unannotated protein</fullName>
    </submittedName>
</protein>
<keyword evidence="2" id="KW-0862">Zinc</keyword>
<dbReference type="GO" id="GO:0008270">
    <property type="term" value="F:zinc ion binding"/>
    <property type="evidence" value="ECO:0007669"/>
    <property type="project" value="InterPro"/>
</dbReference>
<evidence type="ECO:0000256" key="2">
    <source>
        <dbReference type="ARBA" id="ARBA00022833"/>
    </source>
</evidence>
<dbReference type="InterPro" id="IPR013149">
    <property type="entry name" value="ADH-like_C"/>
</dbReference>
<evidence type="ECO:0000259" key="5">
    <source>
        <dbReference type="SMART" id="SM00829"/>
    </source>
</evidence>
<dbReference type="SMART" id="SM00829">
    <property type="entry name" value="PKS_ER"/>
    <property type="match status" value="1"/>
</dbReference>
<proteinExistence type="predicted"/>
<dbReference type="PROSITE" id="PS00059">
    <property type="entry name" value="ADH_ZINC"/>
    <property type="match status" value="1"/>
</dbReference>
<dbReference type="PANTHER" id="PTHR43880">
    <property type="entry name" value="ALCOHOL DEHYDROGENASE"/>
    <property type="match status" value="1"/>
</dbReference>
<dbReference type="Gene3D" id="3.40.50.720">
    <property type="entry name" value="NAD(P)-binding Rossmann-like Domain"/>
    <property type="match status" value="1"/>
</dbReference>
<dbReference type="Pfam" id="PF08240">
    <property type="entry name" value="ADH_N"/>
    <property type="match status" value="1"/>
</dbReference>
<dbReference type="GO" id="GO:0005829">
    <property type="term" value="C:cytosol"/>
    <property type="evidence" value="ECO:0007669"/>
    <property type="project" value="TreeGrafter"/>
</dbReference>
<dbReference type="InterPro" id="IPR002328">
    <property type="entry name" value="ADH_Zn_CS"/>
</dbReference>
<dbReference type="GO" id="GO:0046294">
    <property type="term" value="P:formaldehyde catabolic process"/>
    <property type="evidence" value="ECO:0007669"/>
    <property type="project" value="TreeGrafter"/>
</dbReference>
<dbReference type="CDD" id="cd08279">
    <property type="entry name" value="Zn_ADH_class_III"/>
    <property type="match status" value="1"/>
</dbReference>
<dbReference type="NCBIfam" id="TIGR03989">
    <property type="entry name" value="Rxyl_3153"/>
    <property type="match status" value="1"/>
</dbReference>
<dbReference type="Pfam" id="PF00107">
    <property type="entry name" value="ADH_zinc_N"/>
    <property type="match status" value="1"/>
</dbReference>
<dbReference type="InterPro" id="IPR013154">
    <property type="entry name" value="ADH-like_N"/>
</dbReference>
<keyword evidence="1" id="KW-0479">Metal-binding</keyword>
<keyword evidence="3" id="KW-0560">Oxidoreductase</keyword>
<keyword evidence="4" id="KW-0520">NAD</keyword>
<dbReference type="GO" id="GO:0051903">
    <property type="term" value="F:S-(hydroxymethyl)glutathione dehydrogenase [NAD(P)+] activity"/>
    <property type="evidence" value="ECO:0007669"/>
    <property type="project" value="TreeGrafter"/>
</dbReference>
<sequence length="371" mass="39150">MKAQGAVIHEVGGQWKVEELELDDPQDHEVLVQVMASGLCHSDDHFVTGDLAVTLPMVGGHEGAGIVVKVGSKVSRVKVGDHVSTLFIPACGVCRFCARGQSYICNNGAGMEHGLGMDGTPRFHIADSGKGIGGVTRLGTFANYLVCHETQTVKLPDDIPFDVACLVSCGVATGWGASVYGGNVRAGDVVMVMGVGGVGMNAVQGARHAGADHVIVVEPVEWKRKAALDFGATEAFASVDAARDRINALTNGQGVDAAIITVGRVDGDIIGEAFSVTGKAGATILASVGSFEPHIAASPQDFTNFAKRIQGVLYGLCNPVLDIPRLLQMYRDGRLKLDELITRRYDINEVNEGFADMHAGKNIRGVLIHKH</sequence>
<evidence type="ECO:0000256" key="1">
    <source>
        <dbReference type="ARBA" id="ARBA00022723"/>
    </source>
</evidence>
<dbReference type="InterPro" id="IPR011032">
    <property type="entry name" value="GroES-like_sf"/>
</dbReference>
<evidence type="ECO:0000313" key="6">
    <source>
        <dbReference type="EMBL" id="CAB4567327.1"/>
    </source>
</evidence>
<dbReference type="SUPFAM" id="SSF51735">
    <property type="entry name" value="NAD(P)-binding Rossmann-fold domains"/>
    <property type="match status" value="1"/>
</dbReference>